<dbReference type="Ensembl" id="ENSZLMT00000015961.1">
    <property type="protein sequence ID" value="ENSZLMP00000015532.1"/>
    <property type="gene ID" value="ENSZLMG00000010811.1"/>
</dbReference>
<proteinExistence type="predicted"/>
<evidence type="ECO:0000313" key="3">
    <source>
        <dbReference type="Proteomes" id="UP000694401"/>
    </source>
</evidence>
<accession>A0A8D2PMS6</accession>
<protein>
    <submittedName>
        <fullName evidence="2">Uncharacterized protein</fullName>
    </submittedName>
</protein>
<dbReference type="Proteomes" id="UP000694401">
    <property type="component" value="Unassembled WGS sequence"/>
</dbReference>
<dbReference type="AlphaFoldDB" id="A0A8D2PMS6"/>
<sequence length="112" mass="11395">MSASDTPKSKLETSSFPPVSTPAPAPKPLSNRSCCHFSGSCFGCNESGTSLTAWASAGDSEVTINTFGMASCLSLGREGSSGLLSPPVVLGLLRSPALRTSTSTAPWLNQGS</sequence>
<evidence type="ECO:0000313" key="2">
    <source>
        <dbReference type="Ensembl" id="ENSZLMP00000015532.1"/>
    </source>
</evidence>
<evidence type="ECO:0000256" key="1">
    <source>
        <dbReference type="SAM" id="MobiDB-lite"/>
    </source>
</evidence>
<organism evidence="2 3">
    <name type="scientific">Zosterops lateralis melanops</name>
    <dbReference type="NCBI Taxonomy" id="1220523"/>
    <lineage>
        <taxon>Eukaryota</taxon>
        <taxon>Metazoa</taxon>
        <taxon>Chordata</taxon>
        <taxon>Craniata</taxon>
        <taxon>Vertebrata</taxon>
        <taxon>Euteleostomi</taxon>
        <taxon>Archelosauria</taxon>
        <taxon>Archosauria</taxon>
        <taxon>Dinosauria</taxon>
        <taxon>Saurischia</taxon>
        <taxon>Theropoda</taxon>
        <taxon>Coelurosauria</taxon>
        <taxon>Aves</taxon>
        <taxon>Neognathae</taxon>
        <taxon>Neoaves</taxon>
        <taxon>Telluraves</taxon>
        <taxon>Australaves</taxon>
        <taxon>Passeriformes</taxon>
        <taxon>Sylvioidea</taxon>
        <taxon>Zosteropidae</taxon>
        <taxon>Zosterops</taxon>
    </lineage>
</organism>
<feature type="region of interest" description="Disordered" evidence="1">
    <location>
        <begin position="1"/>
        <end position="29"/>
    </location>
</feature>
<reference evidence="2" key="2">
    <citation type="submission" date="2025-09" db="UniProtKB">
        <authorList>
            <consortium name="Ensembl"/>
        </authorList>
    </citation>
    <scope>IDENTIFICATION</scope>
</reference>
<name>A0A8D2PMS6_ZOSLA</name>
<keyword evidence="3" id="KW-1185">Reference proteome</keyword>
<reference evidence="2" key="1">
    <citation type="submission" date="2025-08" db="UniProtKB">
        <authorList>
            <consortium name="Ensembl"/>
        </authorList>
    </citation>
    <scope>IDENTIFICATION</scope>
</reference>